<feature type="region of interest" description="Disordered" evidence="1">
    <location>
        <begin position="379"/>
        <end position="398"/>
    </location>
</feature>
<comment type="caution">
    <text evidence="2">The sequence shown here is derived from an EMBL/GenBank/DDBJ whole genome shotgun (WGS) entry which is preliminary data.</text>
</comment>
<feature type="compositionally biased region" description="Acidic residues" evidence="1">
    <location>
        <begin position="327"/>
        <end position="353"/>
    </location>
</feature>
<sequence length="398" mass="45301">MCTHRRPSGQTRAHGAAPFLIYVAAHQAMHICGEEKRMKGTGNPSLLVTTLPAPGKFKNRNEFIPRRGKTLAPLTRVVELIVQMKQIWYGADALVVFRKLKLQNDVLRSSRRKEERKSCGGIMTDVKLGIKEKRPEKGEEEESKMKTTVRGVEDTIRGTREDWMLLGEDCNCRIGERGTRNWKEKRKSKDNVENTQGKRLMEWIKENGWETLNGNKQKDEEGKWTYRIGERIESLEISIEEMNHEEMGNGRAKEEQIKRLEEARFEEQEGQKMVVELQEVIEKATTKRNIADYFVPSKKSKEDTSEVPSTSSGVTVNTSAGVVESDTVSDEDYDDTNDSTTEDDIELHDESDSEIPQFVEWMSERSQSGSYSQQRSVIITPAKPGPGDLSQFVLDGPK</sequence>
<evidence type="ECO:0000313" key="2">
    <source>
        <dbReference type="EMBL" id="KAH0808854.1"/>
    </source>
</evidence>
<proteinExistence type="predicted"/>
<gene>
    <name evidence="2" type="ORF">GEV33_013940</name>
</gene>
<feature type="compositionally biased region" description="Polar residues" evidence="1">
    <location>
        <begin position="306"/>
        <end position="320"/>
    </location>
</feature>
<dbReference type="Proteomes" id="UP000719412">
    <property type="component" value="Unassembled WGS sequence"/>
</dbReference>
<reference evidence="2" key="1">
    <citation type="journal article" date="2020" name="J Insects Food Feed">
        <title>The yellow mealworm (Tenebrio molitor) genome: a resource for the emerging insects as food and feed industry.</title>
        <authorList>
            <person name="Eriksson T."/>
            <person name="Andere A."/>
            <person name="Kelstrup H."/>
            <person name="Emery V."/>
            <person name="Picard C."/>
        </authorList>
    </citation>
    <scope>NUCLEOTIDE SEQUENCE</scope>
    <source>
        <strain evidence="2">Stoneville</strain>
        <tissue evidence="2">Whole head</tissue>
    </source>
</reference>
<dbReference type="AlphaFoldDB" id="A0A8J6L278"/>
<dbReference type="EMBL" id="JABDTM020028489">
    <property type="protein sequence ID" value="KAH0808854.1"/>
    <property type="molecule type" value="Genomic_DNA"/>
</dbReference>
<feature type="compositionally biased region" description="Low complexity" evidence="1">
    <location>
        <begin position="364"/>
        <end position="374"/>
    </location>
</feature>
<reference evidence="2" key="2">
    <citation type="submission" date="2021-08" db="EMBL/GenBank/DDBJ databases">
        <authorList>
            <person name="Eriksson T."/>
        </authorList>
    </citation>
    <scope>NUCLEOTIDE SEQUENCE</scope>
    <source>
        <strain evidence="2">Stoneville</strain>
        <tissue evidence="2">Whole head</tissue>
    </source>
</reference>
<accession>A0A8J6L278</accession>
<evidence type="ECO:0000256" key="1">
    <source>
        <dbReference type="SAM" id="MobiDB-lite"/>
    </source>
</evidence>
<feature type="region of interest" description="Disordered" evidence="1">
    <location>
        <begin position="298"/>
        <end position="374"/>
    </location>
</feature>
<organism evidence="2 3">
    <name type="scientific">Tenebrio molitor</name>
    <name type="common">Yellow mealworm beetle</name>
    <dbReference type="NCBI Taxonomy" id="7067"/>
    <lineage>
        <taxon>Eukaryota</taxon>
        <taxon>Metazoa</taxon>
        <taxon>Ecdysozoa</taxon>
        <taxon>Arthropoda</taxon>
        <taxon>Hexapoda</taxon>
        <taxon>Insecta</taxon>
        <taxon>Pterygota</taxon>
        <taxon>Neoptera</taxon>
        <taxon>Endopterygota</taxon>
        <taxon>Coleoptera</taxon>
        <taxon>Polyphaga</taxon>
        <taxon>Cucujiformia</taxon>
        <taxon>Tenebrionidae</taxon>
        <taxon>Tenebrio</taxon>
    </lineage>
</organism>
<dbReference type="Gene3D" id="3.60.10.10">
    <property type="entry name" value="Endonuclease/exonuclease/phosphatase"/>
    <property type="match status" value="1"/>
</dbReference>
<protein>
    <submittedName>
        <fullName evidence="2">Uncharacterized protein</fullName>
    </submittedName>
</protein>
<evidence type="ECO:0000313" key="3">
    <source>
        <dbReference type="Proteomes" id="UP000719412"/>
    </source>
</evidence>
<name>A0A8J6L278_TENMO</name>
<dbReference type="InterPro" id="IPR036691">
    <property type="entry name" value="Endo/exonu/phosph_ase_sf"/>
</dbReference>
<keyword evidence="3" id="KW-1185">Reference proteome</keyword>